<evidence type="ECO:0000259" key="2">
    <source>
        <dbReference type="Pfam" id="PF13843"/>
    </source>
</evidence>
<dbReference type="OrthoDB" id="3563179at2759"/>
<evidence type="ECO:0000256" key="1">
    <source>
        <dbReference type="SAM" id="MobiDB-lite"/>
    </source>
</evidence>
<dbReference type="STRING" id="576137.A0A1L7WJF6"/>
<organism evidence="3 4">
    <name type="scientific">Phialocephala subalpina</name>
    <dbReference type="NCBI Taxonomy" id="576137"/>
    <lineage>
        <taxon>Eukaryota</taxon>
        <taxon>Fungi</taxon>
        <taxon>Dikarya</taxon>
        <taxon>Ascomycota</taxon>
        <taxon>Pezizomycotina</taxon>
        <taxon>Leotiomycetes</taxon>
        <taxon>Helotiales</taxon>
        <taxon>Mollisiaceae</taxon>
        <taxon>Phialocephala</taxon>
        <taxon>Phialocephala fortinii species complex</taxon>
    </lineage>
</organism>
<dbReference type="PANTHER" id="PTHR46599">
    <property type="entry name" value="PIGGYBAC TRANSPOSABLE ELEMENT-DERIVED PROTEIN 4"/>
    <property type="match status" value="1"/>
</dbReference>
<feature type="region of interest" description="Disordered" evidence="1">
    <location>
        <begin position="1"/>
        <end position="22"/>
    </location>
</feature>
<reference evidence="3 4" key="1">
    <citation type="submission" date="2016-03" db="EMBL/GenBank/DDBJ databases">
        <authorList>
            <person name="Ploux O."/>
        </authorList>
    </citation>
    <scope>NUCLEOTIDE SEQUENCE [LARGE SCALE GENOMIC DNA]</scope>
    <source>
        <strain evidence="3 4">UAMH 11012</strain>
    </source>
</reference>
<dbReference type="InterPro" id="IPR029526">
    <property type="entry name" value="PGBD"/>
</dbReference>
<keyword evidence="4" id="KW-1185">Reference proteome</keyword>
<dbReference type="EMBL" id="FJOG01000003">
    <property type="protein sequence ID" value="CZR52909.1"/>
    <property type="molecule type" value="Genomic_DNA"/>
</dbReference>
<evidence type="ECO:0000313" key="3">
    <source>
        <dbReference type="EMBL" id="CZR52909.1"/>
    </source>
</evidence>
<gene>
    <name evidence="3" type="ORF">PAC_02786</name>
</gene>
<accession>A0A1L7WJF6</accession>
<proteinExistence type="predicted"/>
<protein>
    <recommendedName>
        <fullName evidence="2">PiggyBac transposable element-derived protein domain-containing protein</fullName>
    </recommendedName>
</protein>
<dbReference type="AlphaFoldDB" id="A0A1L7WJF6"/>
<evidence type="ECO:0000313" key="4">
    <source>
        <dbReference type="Proteomes" id="UP000184330"/>
    </source>
</evidence>
<dbReference type="Proteomes" id="UP000184330">
    <property type="component" value="Unassembled WGS sequence"/>
</dbReference>
<dbReference type="Pfam" id="PF13843">
    <property type="entry name" value="DDE_Tnp_1_7"/>
    <property type="match status" value="1"/>
</dbReference>
<dbReference type="PANTHER" id="PTHR46599:SF3">
    <property type="entry name" value="PIGGYBAC TRANSPOSABLE ELEMENT-DERIVED PROTEIN 4"/>
    <property type="match status" value="1"/>
</dbReference>
<sequence>MGPKRMKNVVSDSSDPATFRPDLPPATKTGAKFYGMKLPDFQPKINLPSSISPLNAWEIFRLFIPTEIICQIVNNTNEKVAQEDMEDLAPYSRLKRWKPVTCEDIYVYIGIRIYMGLNIQSDMREYWATGQNKPHYNLSDVMAKDRFLAIHTRMRVADPDPNAEFGAVFDRLEPLNAHIRETSLKLWTPGRDVAIDEGMSPFEGRSYDTLVIKGKPIEEGYKIWILAQKGYFLTWCFHRKGKIKDNGSRGRLGPWKVPQPKALGENNSSAVVAYLMEQVPHAGYILYLDNLFTNVKLLTYMRERGVGIIGTASTKSGILEDFCEKKAKDSKKDTIPWGTLYHEPSQDGKIMFIAWKDNALVLFMTNVHGMLEMVESRRKRPSETSTSAKIVRVPFGDKPTAILEIPSLDDKYNHKMGAVDQGNKLKAEYTLQRSHRRGGHHSLITWLLETALLMPIS</sequence>
<feature type="domain" description="PiggyBac transposable element-derived protein" evidence="2">
    <location>
        <begin position="57"/>
        <end position="449"/>
    </location>
</feature>
<name>A0A1L7WJF6_9HELO</name>